<feature type="repeat" description="ANK" evidence="11">
    <location>
        <begin position="376"/>
        <end position="408"/>
    </location>
</feature>
<feature type="domain" description="Ion transport" evidence="15">
    <location>
        <begin position="868"/>
        <end position="1072"/>
    </location>
</feature>
<evidence type="ECO:0000256" key="4">
    <source>
        <dbReference type="ARBA" id="ARBA00022692"/>
    </source>
</evidence>
<feature type="compositionally biased region" description="Polar residues" evidence="13">
    <location>
        <begin position="13"/>
        <end position="22"/>
    </location>
</feature>
<evidence type="ECO:0000313" key="16">
    <source>
        <dbReference type="EMBL" id="WAR06756.1"/>
    </source>
</evidence>
<evidence type="ECO:0000313" key="17">
    <source>
        <dbReference type="Proteomes" id="UP001164746"/>
    </source>
</evidence>
<feature type="transmembrane region" description="Helical" evidence="14">
    <location>
        <begin position="975"/>
        <end position="997"/>
    </location>
</feature>
<dbReference type="PRINTS" id="PR01415">
    <property type="entry name" value="ANKYRIN"/>
</dbReference>
<feature type="transmembrane region" description="Helical" evidence="14">
    <location>
        <begin position="813"/>
        <end position="833"/>
    </location>
</feature>
<feature type="transmembrane region" description="Helical" evidence="14">
    <location>
        <begin position="937"/>
        <end position="955"/>
    </location>
</feature>
<proteinExistence type="predicted"/>
<evidence type="ECO:0000256" key="3">
    <source>
        <dbReference type="ARBA" id="ARBA00022606"/>
    </source>
</evidence>
<feature type="coiled-coil region" evidence="12">
    <location>
        <begin position="1143"/>
        <end position="1184"/>
    </location>
</feature>
<gene>
    <name evidence="16" type="ORF">MAR_016714</name>
</gene>
<dbReference type="InterPro" id="IPR002110">
    <property type="entry name" value="Ankyrin_rpt"/>
</dbReference>
<dbReference type="InterPro" id="IPR005821">
    <property type="entry name" value="Ion_trans_dom"/>
</dbReference>
<feature type="repeat" description="ANK" evidence="11">
    <location>
        <begin position="234"/>
        <end position="266"/>
    </location>
</feature>
<evidence type="ECO:0000256" key="10">
    <source>
        <dbReference type="ARBA" id="ARBA00023303"/>
    </source>
</evidence>
<keyword evidence="8" id="KW-0406">Ion transport</keyword>
<feature type="repeat" description="ANK" evidence="11">
    <location>
        <begin position="611"/>
        <end position="643"/>
    </location>
</feature>
<dbReference type="Pfam" id="PF12796">
    <property type="entry name" value="Ank_2"/>
    <property type="match status" value="5"/>
</dbReference>
<evidence type="ECO:0000256" key="14">
    <source>
        <dbReference type="SAM" id="Phobius"/>
    </source>
</evidence>
<dbReference type="PANTHER" id="PTHR47143:SF3">
    <property type="entry name" value="PWWP DOMAIN-CONTAINING PROTEIN"/>
    <property type="match status" value="1"/>
</dbReference>
<evidence type="ECO:0000256" key="6">
    <source>
        <dbReference type="ARBA" id="ARBA00022989"/>
    </source>
</evidence>
<evidence type="ECO:0000256" key="2">
    <source>
        <dbReference type="ARBA" id="ARBA00022448"/>
    </source>
</evidence>
<feature type="region of interest" description="Disordered" evidence="13">
    <location>
        <begin position="151"/>
        <end position="177"/>
    </location>
</feature>
<dbReference type="Proteomes" id="UP001164746">
    <property type="component" value="Chromosome 6"/>
</dbReference>
<evidence type="ECO:0000256" key="1">
    <source>
        <dbReference type="ARBA" id="ARBA00004141"/>
    </source>
</evidence>
<dbReference type="InterPro" id="IPR052076">
    <property type="entry name" value="TRP_cation_channel"/>
</dbReference>
<dbReference type="SMART" id="SM00248">
    <property type="entry name" value="ANK"/>
    <property type="match status" value="17"/>
</dbReference>
<protein>
    <submittedName>
        <fullName evidence="16">TRPA1-like protein</fullName>
    </submittedName>
</protein>
<keyword evidence="6 14" id="KW-1133">Transmembrane helix</keyword>
<evidence type="ECO:0000256" key="5">
    <source>
        <dbReference type="ARBA" id="ARBA00022737"/>
    </source>
</evidence>
<feature type="repeat" description="ANK" evidence="11">
    <location>
        <begin position="545"/>
        <end position="577"/>
    </location>
</feature>
<evidence type="ECO:0000256" key="8">
    <source>
        <dbReference type="ARBA" id="ARBA00023065"/>
    </source>
</evidence>
<evidence type="ECO:0000256" key="9">
    <source>
        <dbReference type="ARBA" id="ARBA00023136"/>
    </source>
</evidence>
<organism evidence="16 17">
    <name type="scientific">Mya arenaria</name>
    <name type="common">Soft-shell clam</name>
    <dbReference type="NCBI Taxonomy" id="6604"/>
    <lineage>
        <taxon>Eukaryota</taxon>
        <taxon>Metazoa</taxon>
        <taxon>Spiralia</taxon>
        <taxon>Lophotrochozoa</taxon>
        <taxon>Mollusca</taxon>
        <taxon>Bivalvia</taxon>
        <taxon>Autobranchia</taxon>
        <taxon>Heteroconchia</taxon>
        <taxon>Euheterodonta</taxon>
        <taxon>Imparidentia</taxon>
        <taxon>Neoheterodontei</taxon>
        <taxon>Myida</taxon>
        <taxon>Myoidea</taxon>
        <taxon>Myidae</taxon>
        <taxon>Mya</taxon>
    </lineage>
</organism>
<name>A0ABY7ECZ0_MYAAR</name>
<dbReference type="PANTHER" id="PTHR47143">
    <property type="entry name" value="TRANSIENT RECEPTOR POTENTIAL CATION CHANNEL PROTEIN PAINLESS"/>
    <property type="match status" value="1"/>
</dbReference>
<dbReference type="Pfam" id="PF13637">
    <property type="entry name" value="Ank_4"/>
    <property type="match status" value="1"/>
</dbReference>
<dbReference type="PROSITE" id="PS50297">
    <property type="entry name" value="ANK_REP_REGION"/>
    <property type="match status" value="11"/>
</dbReference>
<keyword evidence="5" id="KW-0677">Repeat</keyword>
<comment type="subcellular location">
    <subcellularLocation>
        <location evidence="1">Membrane</location>
        <topology evidence="1">Multi-pass membrane protein</topology>
    </subcellularLocation>
</comment>
<sequence>MDEFQDMKLPQGNYRSTINVGSDSGRPQVEMTDLPTEKPRAPVDEPFPLPEIPHLPRVETGHDVMNLTLHQCARNGDVKSCKILLSNMGGNVKKKINVRDEDNLTPLHYAARYNQLNVLKLLIDNHADLNARDDEDLTALHYAARFKRETKNRRVDGDEDQPQENGGMPHSDTAEDLESQTSVISYLVTKGSDVNVRDLYGQTPLHYACMRANEVACRELLKYRQVNIEAADKQGMTPLHMASSHHQTLIVKMLIRSGANLRCKDDEDTTPLHAACTEGSIEIVRKLFNAGAKLDGWVTIQSMVTDKDIDGNTCLSLAVENGHYEVVKLCLEKRADVNTPNTIYMYPLHLAAVNGDLRIVRLLIEHNARIDALNNEQATPLHKAAQYNHIQVVEFLVDREADIERRDEENYTPLLLASVYGRAPTVDLLIQKEADISAVDKNDKTAIFLAAEENQLSALEALLKYDPVKNLINTSDRYDNDPLHIAAMKGYLHIVRCLLKNGADLDSKNEEEQTPLHLAAKFGRTNIVRELVTQDKNSVNDEDESSNTALHLAALAGHAKVAEVLLEFGADVAARNVSMWTPLDCAAAKGWMKTAKVLLEADSPIDPMDKAKTTPLHLAARYGHVEVINLLLDWDADVEQRDSDGNNCLDLAIDHNNSNVATAIIKSDYWHEALRNHTLDLITNRHDTPMRKLIRKMPDVAEEAFNRCMEGNKENMESPNYSITFNYEFLDDLYSMLSWSEKGTSDSGSSDGSLYDDEDHLTKKALPYTTDSGTFKKNHPLMIMVNTKREDLLAHPLVTALLRYKWTKFGRTFYYINFFVYAIFLTFLTGYVVSTDAPYMINVSEITGTTSGGSDCQRLSDSGKYKQDWFSKIGKYAIIVLAAWNVLRELLQIYQAKLNYVSWENLIEWVTYVTSLLFVIDFEACQQSTGYRTRWQWNIGTAAIFLAWINLVLFAQKFPRFGIYVVMFKDILKTFIQFFVVFFLFIIAFALAFYCLLQNQPAFGSVWKSLIKTSVMMIGEFEYDGIYVEGEVFYKVLAYILFVVFMVVMSIIIMNLLVGLAVDNIKEVQEQAELTRKGMQVELALDVERMVPDFFRRKFVVRKDTLRPNEGISFFFNKAFGLASYGLTAQTIYKALNPELDELEAVKESQEKLQNTINKMRYNNKEMKGQLNNLEGMMKALMSAQGVTWHDEDFQESEEISPMGAYSYIEITVRHKRARYPTSCEFEGVMVSVVILKFRKYVYVSCGLAQELSPPPKNVEKKSPSMSKPVLSRIMMSVTCTSACPSTHSLM</sequence>
<feature type="repeat" description="ANK" evidence="11">
    <location>
        <begin position="511"/>
        <end position="543"/>
    </location>
</feature>
<feature type="repeat" description="ANK" evidence="11">
    <location>
        <begin position="200"/>
        <end position="233"/>
    </location>
</feature>
<dbReference type="InterPro" id="IPR036770">
    <property type="entry name" value="Ankyrin_rpt-contain_sf"/>
</dbReference>
<keyword evidence="17" id="KW-1185">Reference proteome</keyword>
<feature type="repeat" description="ANK" evidence="11">
    <location>
        <begin position="409"/>
        <end position="441"/>
    </location>
</feature>
<dbReference type="PROSITE" id="PS50088">
    <property type="entry name" value="ANK_REPEAT"/>
    <property type="match status" value="12"/>
</dbReference>
<keyword evidence="7 11" id="KW-0040">ANK repeat</keyword>
<evidence type="ECO:0000259" key="15">
    <source>
        <dbReference type="Pfam" id="PF00520"/>
    </source>
</evidence>
<dbReference type="Gene3D" id="1.25.40.20">
    <property type="entry name" value="Ankyrin repeat-containing domain"/>
    <property type="match status" value="5"/>
</dbReference>
<keyword evidence="3" id="KW-0716">Sensory transduction</keyword>
<evidence type="ECO:0000256" key="11">
    <source>
        <dbReference type="PROSITE-ProRule" id="PRU00023"/>
    </source>
</evidence>
<evidence type="ECO:0000256" key="12">
    <source>
        <dbReference type="SAM" id="Coils"/>
    </source>
</evidence>
<dbReference type="Pfam" id="PF00023">
    <property type="entry name" value="Ank"/>
    <property type="match status" value="2"/>
</dbReference>
<keyword evidence="2" id="KW-0813">Transport</keyword>
<feature type="transmembrane region" description="Helical" evidence="14">
    <location>
        <begin position="1036"/>
        <end position="1062"/>
    </location>
</feature>
<keyword evidence="10" id="KW-0407">Ion channel</keyword>
<dbReference type="Pfam" id="PF00520">
    <property type="entry name" value="Ion_trans"/>
    <property type="match status" value="1"/>
</dbReference>
<dbReference type="Gene3D" id="1.10.287.70">
    <property type="match status" value="1"/>
</dbReference>
<feature type="repeat" description="ANK" evidence="11">
    <location>
        <begin position="267"/>
        <end position="295"/>
    </location>
</feature>
<feature type="repeat" description="ANK" evidence="11">
    <location>
        <begin position="478"/>
        <end position="510"/>
    </location>
</feature>
<keyword evidence="9 14" id="KW-0472">Membrane</keyword>
<feature type="region of interest" description="Disordered" evidence="13">
    <location>
        <begin position="1"/>
        <end position="49"/>
    </location>
</feature>
<feature type="repeat" description="ANK" evidence="11">
    <location>
        <begin position="102"/>
        <end position="134"/>
    </location>
</feature>
<dbReference type="EMBL" id="CP111017">
    <property type="protein sequence ID" value="WAR06756.1"/>
    <property type="molecule type" value="Genomic_DNA"/>
</dbReference>
<feature type="transmembrane region" description="Helical" evidence="14">
    <location>
        <begin position="906"/>
        <end position="925"/>
    </location>
</feature>
<reference evidence="16" key="1">
    <citation type="submission" date="2022-11" db="EMBL/GenBank/DDBJ databases">
        <title>Centuries of genome instability and evolution in soft-shell clam transmissible cancer (bioRxiv).</title>
        <authorList>
            <person name="Hart S.F.M."/>
            <person name="Yonemitsu M.A."/>
            <person name="Giersch R.M."/>
            <person name="Beal B.F."/>
            <person name="Arriagada G."/>
            <person name="Davis B.W."/>
            <person name="Ostrander E.A."/>
            <person name="Goff S.P."/>
            <person name="Metzger M.J."/>
        </authorList>
    </citation>
    <scope>NUCLEOTIDE SEQUENCE</scope>
    <source>
        <strain evidence="16">MELC-2E11</strain>
        <tissue evidence="16">Siphon/mantle</tissue>
    </source>
</reference>
<evidence type="ECO:0000256" key="7">
    <source>
        <dbReference type="ARBA" id="ARBA00023043"/>
    </source>
</evidence>
<keyword evidence="12" id="KW-0175">Coiled coil</keyword>
<feature type="repeat" description="ANK" evidence="11">
    <location>
        <begin position="347"/>
        <end position="375"/>
    </location>
</feature>
<dbReference type="SUPFAM" id="SSF48403">
    <property type="entry name" value="Ankyrin repeat"/>
    <property type="match status" value="2"/>
</dbReference>
<accession>A0ABY7ECZ0</accession>
<keyword evidence="4 14" id="KW-0812">Transmembrane</keyword>
<feature type="repeat" description="ANK" evidence="11">
    <location>
        <begin position="310"/>
        <end position="342"/>
    </location>
</feature>
<evidence type="ECO:0000256" key="13">
    <source>
        <dbReference type="SAM" id="MobiDB-lite"/>
    </source>
</evidence>